<protein>
    <submittedName>
        <fullName evidence="1">Uncharacterized protein</fullName>
    </submittedName>
</protein>
<name>A0A6G1DGX7_9ORYZ</name>
<dbReference type="EMBL" id="SPHZ02000006">
    <property type="protein sequence ID" value="KAF0911432.1"/>
    <property type="molecule type" value="Genomic_DNA"/>
</dbReference>
<keyword evidence="2" id="KW-1185">Reference proteome</keyword>
<dbReference type="AlphaFoldDB" id="A0A6G1DGX7"/>
<reference evidence="1 2" key="1">
    <citation type="submission" date="2019-11" db="EMBL/GenBank/DDBJ databases">
        <title>Whole genome sequence of Oryza granulata.</title>
        <authorList>
            <person name="Li W."/>
        </authorList>
    </citation>
    <scope>NUCLEOTIDE SEQUENCE [LARGE SCALE GENOMIC DNA]</scope>
    <source>
        <strain evidence="2">cv. Menghai</strain>
        <tissue evidence="1">Leaf</tissue>
    </source>
</reference>
<sequence>MVDEYYYYSYGGTGLTSWAGVLSSIPEEESSKEGTPADAAATLRKAHSDYGGHTEATATSAVVHLQVVL</sequence>
<evidence type="ECO:0000313" key="2">
    <source>
        <dbReference type="Proteomes" id="UP000479710"/>
    </source>
</evidence>
<accession>A0A6G1DGX7</accession>
<organism evidence="1 2">
    <name type="scientific">Oryza meyeriana var. granulata</name>
    <dbReference type="NCBI Taxonomy" id="110450"/>
    <lineage>
        <taxon>Eukaryota</taxon>
        <taxon>Viridiplantae</taxon>
        <taxon>Streptophyta</taxon>
        <taxon>Embryophyta</taxon>
        <taxon>Tracheophyta</taxon>
        <taxon>Spermatophyta</taxon>
        <taxon>Magnoliopsida</taxon>
        <taxon>Liliopsida</taxon>
        <taxon>Poales</taxon>
        <taxon>Poaceae</taxon>
        <taxon>BOP clade</taxon>
        <taxon>Oryzoideae</taxon>
        <taxon>Oryzeae</taxon>
        <taxon>Oryzinae</taxon>
        <taxon>Oryza</taxon>
        <taxon>Oryza meyeriana</taxon>
    </lineage>
</organism>
<evidence type="ECO:0000313" key="1">
    <source>
        <dbReference type="EMBL" id="KAF0911432.1"/>
    </source>
</evidence>
<proteinExistence type="predicted"/>
<comment type="caution">
    <text evidence="1">The sequence shown here is derived from an EMBL/GenBank/DDBJ whole genome shotgun (WGS) entry which is preliminary data.</text>
</comment>
<gene>
    <name evidence="1" type="ORF">E2562_008307</name>
</gene>
<dbReference type="OrthoDB" id="676169at2759"/>
<dbReference type="Proteomes" id="UP000479710">
    <property type="component" value="Unassembled WGS sequence"/>
</dbReference>